<dbReference type="Pfam" id="PF10321">
    <property type="entry name" value="7TM_GPCR_Srt"/>
    <property type="match status" value="1"/>
</dbReference>
<feature type="transmembrane region" description="Helical" evidence="1">
    <location>
        <begin position="35"/>
        <end position="54"/>
    </location>
</feature>
<dbReference type="WBParaSite" id="ACRNAN_scaffold300.g29918.t1">
    <property type="protein sequence ID" value="ACRNAN_scaffold300.g29918.t1"/>
    <property type="gene ID" value="ACRNAN_scaffold300.g29918"/>
</dbReference>
<keyword evidence="1" id="KW-0812">Transmembrane</keyword>
<keyword evidence="1" id="KW-0472">Membrane</keyword>
<evidence type="ECO:0000313" key="3">
    <source>
        <dbReference type="WBParaSite" id="ACRNAN_scaffold300.g29918.t1"/>
    </source>
</evidence>
<dbReference type="AlphaFoldDB" id="A0A914DLL4"/>
<accession>A0A914DLL4</accession>
<evidence type="ECO:0000313" key="2">
    <source>
        <dbReference type="Proteomes" id="UP000887540"/>
    </source>
</evidence>
<evidence type="ECO:0000256" key="1">
    <source>
        <dbReference type="SAM" id="Phobius"/>
    </source>
</evidence>
<name>A0A914DLL4_9BILA</name>
<dbReference type="Proteomes" id="UP000887540">
    <property type="component" value="Unplaced"/>
</dbReference>
<proteinExistence type="predicted"/>
<dbReference type="InterPro" id="IPR019425">
    <property type="entry name" value="7TM_GPCR_serpentine_rcpt_Srt"/>
</dbReference>
<organism evidence="2 3">
    <name type="scientific">Acrobeloides nanus</name>
    <dbReference type="NCBI Taxonomy" id="290746"/>
    <lineage>
        <taxon>Eukaryota</taxon>
        <taxon>Metazoa</taxon>
        <taxon>Ecdysozoa</taxon>
        <taxon>Nematoda</taxon>
        <taxon>Chromadorea</taxon>
        <taxon>Rhabditida</taxon>
        <taxon>Tylenchina</taxon>
        <taxon>Cephalobomorpha</taxon>
        <taxon>Cephaloboidea</taxon>
        <taxon>Cephalobidae</taxon>
        <taxon>Acrobeloides</taxon>
    </lineage>
</organism>
<keyword evidence="1" id="KW-1133">Transmembrane helix</keyword>
<sequence length="101" mass="11320">MFLLGIIDMITVPCNTIIFGIQGMLGVHYCHYPRFFYIVGCTSVADTPIVYMLFNATLRKAVMSYIKDFFVAVGQKPARMVTSFVNPSRVNPETGFLSQPT</sequence>
<reference evidence="3" key="1">
    <citation type="submission" date="2022-11" db="UniProtKB">
        <authorList>
            <consortium name="WormBaseParasite"/>
        </authorList>
    </citation>
    <scope>IDENTIFICATION</scope>
</reference>
<keyword evidence="2" id="KW-1185">Reference proteome</keyword>
<protein>
    <submittedName>
        <fullName evidence="3">Uncharacterized protein</fullName>
    </submittedName>
</protein>